<keyword evidence="1" id="KW-0229">DNA integration</keyword>
<dbReference type="EMBL" id="CP035042">
    <property type="protein sequence ID" value="QHC50435.1"/>
    <property type="molecule type" value="Genomic_DNA"/>
</dbReference>
<dbReference type="CDD" id="cd00796">
    <property type="entry name" value="INT_Rci_Hp1_C"/>
    <property type="match status" value="1"/>
</dbReference>
<evidence type="ECO:0000313" key="4">
    <source>
        <dbReference type="EMBL" id="QHC50435.1"/>
    </source>
</evidence>
<dbReference type="GO" id="GO:0003677">
    <property type="term" value="F:DNA binding"/>
    <property type="evidence" value="ECO:0007669"/>
    <property type="project" value="InterPro"/>
</dbReference>
<sequence length="332" mass="37598">MGVTVRYRAARDRWVVTETGECGRHQCTFTTEEDAEEYATKRRAELNEARFNGVMGRARRKTFMEGLLRWVEEYDTESQAPSINWVARWFDVHAPGVLLGQETLDGARRMVKEMRKARLSQSTINNRVQVVKRVLGLAFKEWDWIDQPLGAKLSKPAPKNERHVYLTADEIRALVTAVPEGKEVERKVILLACLTGLRKGELLSLERSNLQAGRIVLRPGQTKSGKARVIPLPEDGHALVEQLPFDTSEQRLRSAFEKARAAVGRPDLRFHDLRHTYASLLAEAGEVMTTVQALLGHSSLVVTSRYAHMFDSRLDQVAGRLPRFCDQNATTH</sequence>
<gene>
    <name evidence="4" type="ORF">EKK97_13775</name>
</gene>
<evidence type="ECO:0000256" key="1">
    <source>
        <dbReference type="ARBA" id="ARBA00022908"/>
    </source>
</evidence>
<dbReference type="InterPro" id="IPR011010">
    <property type="entry name" value="DNA_brk_join_enz"/>
</dbReference>
<accession>A0A6I6SSA2</accession>
<dbReference type="Gene3D" id="1.10.443.10">
    <property type="entry name" value="Intergrase catalytic core"/>
    <property type="match status" value="1"/>
</dbReference>
<evidence type="ECO:0000256" key="2">
    <source>
        <dbReference type="ARBA" id="ARBA00023172"/>
    </source>
</evidence>
<dbReference type="SUPFAM" id="SSF56349">
    <property type="entry name" value="DNA breaking-rejoining enzymes"/>
    <property type="match status" value="1"/>
</dbReference>
<dbReference type="PANTHER" id="PTHR30349:SF64">
    <property type="entry name" value="PROPHAGE INTEGRASE INTD-RELATED"/>
    <property type="match status" value="1"/>
</dbReference>
<proteinExistence type="predicted"/>
<dbReference type="InterPro" id="IPR002104">
    <property type="entry name" value="Integrase_catalytic"/>
</dbReference>
<keyword evidence="5" id="KW-1185">Reference proteome</keyword>
<dbReference type="AlphaFoldDB" id="A0A6I6SSA2"/>
<dbReference type="InterPro" id="IPR050090">
    <property type="entry name" value="Tyrosine_recombinase_XerCD"/>
</dbReference>
<feature type="domain" description="Tyr recombinase" evidence="3">
    <location>
        <begin position="161"/>
        <end position="319"/>
    </location>
</feature>
<dbReference type="Pfam" id="PF00589">
    <property type="entry name" value="Phage_integrase"/>
    <property type="match status" value="1"/>
</dbReference>
<dbReference type="PANTHER" id="PTHR30349">
    <property type="entry name" value="PHAGE INTEGRASE-RELATED"/>
    <property type="match status" value="1"/>
</dbReference>
<dbReference type="InterPro" id="IPR013762">
    <property type="entry name" value="Integrase-like_cat_sf"/>
</dbReference>
<organism evidence="4 5">
    <name type="scientific">Billgrantia tianxiuensis</name>
    <dbReference type="NCBI Taxonomy" id="2497861"/>
    <lineage>
        <taxon>Bacteria</taxon>
        <taxon>Pseudomonadati</taxon>
        <taxon>Pseudomonadota</taxon>
        <taxon>Gammaproteobacteria</taxon>
        <taxon>Oceanospirillales</taxon>
        <taxon>Halomonadaceae</taxon>
        <taxon>Billgrantia</taxon>
    </lineage>
</organism>
<dbReference type="GO" id="GO:0015074">
    <property type="term" value="P:DNA integration"/>
    <property type="evidence" value="ECO:0007669"/>
    <property type="project" value="UniProtKB-KW"/>
</dbReference>
<dbReference type="GO" id="GO:0006310">
    <property type="term" value="P:DNA recombination"/>
    <property type="evidence" value="ECO:0007669"/>
    <property type="project" value="UniProtKB-KW"/>
</dbReference>
<dbReference type="KEGG" id="htx:EKK97_13775"/>
<evidence type="ECO:0000259" key="3">
    <source>
        <dbReference type="PROSITE" id="PS51898"/>
    </source>
</evidence>
<name>A0A6I6SSA2_9GAMM</name>
<keyword evidence="2" id="KW-0233">DNA recombination</keyword>
<evidence type="ECO:0000313" key="5">
    <source>
        <dbReference type="Proteomes" id="UP000464013"/>
    </source>
</evidence>
<protein>
    <submittedName>
        <fullName evidence="4">Site-specific integrase</fullName>
    </submittedName>
</protein>
<reference evidence="4 5" key="1">
    <citation type="submission" date="2019-01" db="EMBL/GenBank/DDBJ databases">
        <title>Complete genome of a denitifying bacterium Halomons sp. BC-M4-5.</title>
        <authorList>
            <person name="Wang L."/>
            <person name="Shao Z."/>
        </authorList>
    </citation>
    <scope>NUCLEOTIDE SEQUENCE [LARGE SCALE GENOMIC DNA]</scope>
    <source>
        <strain evidence="4 5">BC-M4-5</strain>
    </source>
</reference>
<dbReference type="PROSITE" id="PS51898">
    <property type="entry name" value="TYR_RECOMBINASE"/>
    <property type="match status" value="1"/>
</dbReference>
<dbReference type="Proteomes" id="UP000464013">
    <property type="component" value="Chromosome"/>
</dbReference>